<dbReference type="PANTHER" id="PTHR43095:SF5">
    <property type="entry name" value="XYLULOSE KINASE"/>
    <property type="match status" value="1"/>
</dbReference>
<name>A0A2V1MZD1_9LACO</name>
<dbReference type="PANTHER" id="PTHR43095">
    <property type="entry name" value="SUGAR KINASE"/>
    <property type="match status" value="1"/>
</dbReference>
<gene>
    <name evidence="6" type="ORF">DCM90_05485</name>
</gene>
<keyword evidence="7" id="KW-1185">Reference proteome</keyword>
<evidence type="ECO:0000259" key="5">
    <source>
        <dbReference type="Pfam" id="PF02782"/>
    </source>
</evidence>
<protein>
    <recommendedName>
        <fullName evidence="8">Actin</fullName>
    </recommendedName>
</protein>
<dbReference type="InterPro" id="IPR043129">
    <property type="entry name" value="ATPase_NBD"/>
</dbReference>
<comment type="caution">
    <text evidence="6">The sequence shown here is derived from an EMBL/GenBank/DDBJ whole genome shotgun (WGS) entry which is preliminary data.</text>
</comment>
<accession>A0A2V1MZD1</accession>
<dbReference type="Pfam" id="PF00370">
    <property type="entry name" value="FGGY_N"/>
    <property type="match status" value="1"/>
</dbReference>
<dbReference type="PIRSF" id="PIRSF000538">
    <property type="entry name" value="GlpK"/>
    <property type="match status" value="1"/>
</dbReference>
<dbReference type="Proteomes" id="UP000245080">
    <property type="component" value="Unassembled WGS sequence"/>
</dbReference>
<evidence type="ECO:0000256" key="2">
    <source>
        <dbReference type="ARBA" id="ARBA00022679"/>
    </source>
</evidence>
<dbReference type="SUPFAM" id="SSF53067">
    <property type="entry name" value="Actin-like ATPase domain"/>
    <property type="match status" value="2"/>
</dbReference>
<dbReference type="InterPro" id="IPR000577">
    <property type="entry name" value="Carb_kinase_FGGY"/>
</dbReference>
<dbReference type="AlphaFoldDB" id="A0A2V1MZD1"/>
<sequence>MDYLIGTDIGTSGTKSILMDTNGKLIAHDLEEYDVLTPRPLWAEQWPDVWLNGVKESIRAVVKQSGVNPKDIKGIGISGLYGGSGVPVDKDMNPVRPDLIWMDRRAAEETDWVKNNVDLDRLSEITGNDVVDPYYGYTKVLWIKNHEPENWNRIQMFLPPNNYVIYKLTGDISIDYSAAGNIGGFYDINNGTWSKELMDAMGVPVSKMPEKFVDATEIAGRLTADVAADLGLEVGTPVIAGGVDVGAANVGMGVFEPGRYVAAIGSSMNAALVSDKPIKGKGLIVWPYPYQSRNLVYNFSGSATAGAITKWFRNNFAQAEMAVQRAGGQNAYVALGEEAKDVPAGSRGLVVLPYFMGERAPVWNSDAKGMVFGLSLVHTKADVYHAFQEAVCYALRHSIESTGQDLGDYIVIAGGVTQSADWVQMFADVTGYAVRTPIEDAEANLGDVMLAGLATDTLTVEQVQKWQVLGETVQPRSNQHEIYNQYYQLYRDLYNDLGDDMHNLSLISGIEES</sequence>
<dbReference type="RefSeq" id="WP_109250329.1">
    <property type="nucleotide sequence ID" value="NZ_QCXQ01000002.1"/>
</dbReference>
<dbReference type="EMBL" id="QCXQ01000002">
    <property type="protein sequence ID" value="PWG00381.1"/>
    <property type="molecule type" value="Genomic_DNA"/>
</dbReference>
<dbReference type="GO" id="GO:0016301">
    <property type="term" value="F:kinase activity"/>
    <property type="evidence" value="ECO:0007669"/>
    <property type="project" value="UniProtKB-KW"/>
</dbReference>
<keyword evidence="2" id="KW-0808">Transferase</keyword>
<dbReference type="InterPro" id="IPR018485">
    <property type="entry name" value="FGGY_C"/>
</dbReference>
<feature type="domain" description="Carbohydrate kinase FGGY N-terminal" evidence="4">
    <location>
        <begin position="3"/>
        <end position="251"/>
    </location>
</feature>
<comment type="similarity">
    <text evidence="1">Belongs to the FGGY kinase family.</text>
</comment>
<keyword evidence="3" id="KW-0418">Kinase</keyword>
<evidence type="ECO:0000256" key="3">
    <source>
        <dbReference type="ARBA" id="ARBA00022777"/>
    </source>
</evidence>
<dbReference type="CDD" id="cd07804">
    <property type="entry name" value="ASKHA_NBD_FGGY_RrXK-like"/>
    <property type="match status" value="1"/>
</dbReference>
<proteinExistence type="inferred from homology"/>
<feature type="domain" description="Carbohydrate kinase FGGY C-terminal" evidence="5">
    <location>
        <begin position="273"/>
        <end position="454"/>
    </location>
</feature>
<evidence type="ECO:0008006" key="8">
    <source>
        <dbReference type="Google" id="ProtNLM"/>
    </source>
</evidence>
<dbReference type="GO" id="GO:0005975">
    <property type="term" value="P:carbohydrate metabolic process"/>
    <property type="evidence" value="ECO:0007669"/>
    <property type="project" value="InterPro"/>
</dbReference>
<evidence type="ECO:0000313" key="6">
    <source>
        <dbReference type="EMBL" id="PWG00381.1"/>
    </source>
</evidence>
<evidence type="ECO:0000259" key="4">
    <source>
        <dbReference type="Pfam" id="PF00370"/>
    </source>
</evidence>
<organism evidence="6 7">
    <name type="scientific">Levilactobacillus bambusae</name>
    <dbReference type="NCBI Taxonomy" id="2024736"/>
    <lineage>
        <taxon>Bacteria</taxon>
        <taxon>Bacillati</taxon>
        <taxon>Bacillota</taxon>
        <taxon>Bacilli</taxon>
        <taxon>Lactobacillales</taxon>
        <taxon>Lactobacillaceae</taxon>
        <taxon>Levilactobacillus</taxon>
    </lineage>
</organism>
<evidence type="ECO:0000313" key="7">
    <source>
        <dbReference type="Proteomes" id="UP000245080"/>
    </source>
</evidence>
<reference evidence="6 7" key="1">
    <citation type="journal article" date="2018" name="Int. J. Syst. Evol. Microbiol.">
        <title>Lactobacillus bambusae sp. nov., isolated from a traditional fermented Ma-bamboo shoots of Taiwan.</title>
        <authorList>
            <person name="Wang L.-T."/>
        </authorList>
    </citation>
    <scope>NUCLEOTIDE SEQUENCE [LARGE SCALE GENOMIC DNA]</scope>
    <source>
        <strain evidence="6 7">BS-W1</strain>
    </source>
</reference>
<dbReference type="OrthoDB" id="9805576at2"/>
<evidence type="ECO:0000256" key="1">
    <source>
        <dbReference type="ARBA" id="ARBA00009156"/>
    </source>
</evidence>
<dbReference type="InterPro" id="IPR050406">
    <property type="entry name" value="FGGY_Carb_Kinase"/>
</dbReference>
<dbReference type="Gene3D" id="3.30.420.40">
    <property type="match status" value="2"/>
</dbReference>
<dbReference type="Pfam" id="PF02782">
    <property type="entry name" value="FGGY_C"/>
    <property type="match status" value="1"/>
</dbReference>
<dbReference type="InterPro" id="IPR018484">
    <property type="entry name" value="FGGY_N"/>
</dbReference>